<dbReference type="Proteomes" id="UP000593563">
    <property type="component" value="Unassembled WGS sequence"/>
</dbReference>
<keyword evidence="3" id="KW-0653">Protein transport</keyword>
<evidence type="ECO:0000256" key="3">
    <source>
        <dbReference type="RuleBase" id="RU365026"/>
    </source>
</evidence>
<dbReference type="AlphaFoldDB" id="A0A6L5B8B3"/>
<comment type="function">
    <text evidence="3">Component of the exocyst complex.</text>
</comment>
<organism evidence="5 6">
    <name type="scientific">Apium graveolens</name>
    <name type="common">Celery</name>
    <dbReference type="NCBI Taxonomy" id="4045"/>
    <lineage>
        <taxon>Eukaryota</taxon>
        <taxon>Viridiplantae</taxon>
        <taxon>Streptophyta</taxon>
        <taxon>Embryophyta</taxon>
        <taxon>Tracheophyta</taxon>
        <taxon>Spermatophyta</taxon>
        <taxon>Magnoliopsida</taxon>
        <taxon>eudicotyledons</taxon>
        <taxon>Gunneridae</taxon>
        <taxon>Pentapetalae</taxon>
        <taxon>asterids</taxon>
        <taxon>campanulids</taxon>
        <taxon>Apiales</taxon>
        <taxon>Apiaceae</taxon>
        <taxon>Apioideae</taxon>
        <taxon>apioid superclade</taxon>
        <taxon>Apieae</taxon>
        <taxon>Apium</taxon>
    </lineage>
</organism>
<name>A0A6L5B8B3_APIGR</name>
<keyword evidence="6" id="KW-1185">Reference proteome</keyword>
<evidence type="ECO:0000313" key="6">
    <source>
        <dbReference type="Proteomes" id="UP000593563"/>
    </source>
</evidence>
<dbReference type="GO" id="GO:0015031">
    <property type="term" value="P:protein transport"/>
    <property type="evidence" value="ECO:0007669"/>
    <property type="project" value="UniProtKB-KW"/>
</dbReference>
<protein>
    <recommendedName>
        <fullName evidence="3">Exocyst subunit Exo70 family protein</fullName>
    </recommendedName>
</protein>
<reference evidence="5" key="1">
    <citation type="submission" date="2020-01" db="EMBL/GenBank/DDBJ databases">
        <title>The Celery Genome Sequence Reveals Sequential Paleo-tetraploidization, Resistance Gene Elimination, Karyotype Evolution, and Functional Innovation in Apiales.</title>
        <authorList>
            <person name="Song X."/>
        </authorList>
    </citation>
    <scope>NUCLEOTIDE SEQUENCE</scope>
    <source>
        <tissue evidence="5">Leaf</tissue>
    </source>
</reference>
<dbReference type="GO" id="GO:0005546">
    <property type="term" value="F:phosphatidylinositol-4,5-bisphosphate binding"/>
    <property type="evidence" value="ECO:0007669"/>
    <property type="project" value="InterPro"/>
</dbReference>
<dbReference type="GO" id="GO:0000145">
    <property type="term" value="C:exocyst"/>
    <property type="evidence" value="ECO:0007669"/>
    <property type="project" value="InterPro"/>
</dbReference>
<gene>
    <name evidence="5" type="ORF">AG4045_029718</name>
</gene>
<evidence type="ECO:0000313" key="5">
    <source>
        <dbReference type="EMBL" id="KAF1001768.1"/>
    </source>
</evidence>
<sequence length="605" mass="68943">MPRKGMGSLLFSSKKSASSILESPSRPSFSDAVLERTLEIAEPIIKKWDADTSDFASVTSLFYENRKEATEFIKWVNNVQKSMHKYVSEHSSYSDNKLVRGQKLMEIAMKRLEKEFYQILSTNRAHLDPESFSSRSSLTSRASTLSSISDFEDDEELRRAGEVIEEVEDVSMNAVTDLKLIADCMISSGYGKECISIYRPLRKSIIDEAIYKLGVDKTISNQIQKMEWNVLEIRVNNWLNAMKVVMETLFIGERNLCDQRRRSASIRIPRTRREKSKKSPAKIFRSLDMYTAIATHWKGIESIFTADSSSAVKSQALISLSKLGETVRVELTEFESTIQKDKSKALTFGIHSLTVNVMIYLSTLADYSNVLNDILDYTIQHKASETTSYFNISTFDNSPAPAISRRFTWIIHVLLCKIGAKAKHFKDASLCYIFLANNLQNVVVKVLTSNLKYIVGDEWIINHEAKVEEFAESYERLGWEHVIHHISTARIVSGEDVKEFFRKFTTLFDQAYRKQSTCVVGDNKLREDIQRSISGKISEVYRKLYDTHKLTIETEKSRGNTHIVKYAPDDVDSLLSDLFCGYDGSGESLNFSSGLNSRGPRLWLN</sequence>
<comment type="similarity">
    <text evidence="1 3">Belongs to the EXO70 family.</text>
</comment>
<dbReference type="EMBL" id="WRXP01002583">
    <property type="protein sequence ID" value="KAF1001768.1"/>
    <property type="molecule type" value="Genomic_DNA"/>
</dbReference>
<dbReference type="SUPFAM" id="SSF74788">
    <property type="entry name" value="Cullin repeat-like"/>
    <property type="match status" value="1"/>
</dbReference>
<proteinExistence type="inferred from homology"/>
<evidence type="ECO:0000259" key="4">
    <source>
        <dbReference type="Pfam" id="PF03081"/>
    </source>
</evidence>
<dbReference type="PANTHER" id="PTHR12542:SF38">
    <property type="entry name" value="EXOCYST SUBUNIT EXO70 FAMILY PROTEIN"/>
    <property type="match status" value="1"/>
</dbReference>
<dbReference type="InterPro" id="IPR004140">
    <property type="entry name" value="Exo70"/>
</dbReference>
<dbReference type="PANTHER" id="PTHR12542">
    <property type="entry name" value="EXOCYST COMPLEX PROTEIN EXO70"/>
    <property type="match status" value="1"/>
</dbReference>
<dbReference type="Pfam" id="PF20669">
    <property type="entry name" value="Exo70_N"/>
    <property type="match status" value="1"/>
</dbReference>
<dbReference type="GO" id="GO:0006887">
    <property type="term" value="P:exocytosis"/>
    <property type="evidence" value="ECO:0007669"/>
    <property type="project" value="UniProtKB-KW"/>
</dbReference>
<comment type="caution">
    <text evidence="5">The sequence shown here is derived from an EMBL/GenBank/DDBJ whole genome shotgun (WGS) entry which is preliminary data.</text>
</comment>
<feature type="domain" description="Exocyst complex subunit Exo70 C-terminal" evidence="4">
    <location>
        <begin position="237"/>
        <end position="577"/>
    </location>
</feature>
<keyword evidence="2 3" id="KW-0813">Transport</keyword>
<evidence type="ECO:0000256" key="2">
    <source>
        <dbReference type="ARBA" id="ARBA00022448"/>
    </source>
</evidence>
<dbReference type="Gene3D" id="1.20.1280.170">
    <property type="entry name" value="Exocyst complex component Exo70"/>
    <property type="match status" value="1"/>
</dbReference>
<accession>A0A6L5B8B3</accession>
<keyword evidence="3" id="KW-0268">Exocytosis</keyword>
<dbReference type="InterPro" id="IPR046364">
    <property type="entry name" value="Exo70_C"/>
</dbReference>
<evidence type="ECO:0000256" key="1">
    <source>
        <dbReference type="ARBA" id="ARBA00006756"/>
    </source>
</evidence>
<dbReference type="InterPro" id="IPR016159">
    <property type="entry name" value="Cullin_repeat-like_dom_sf"/>
</dbReference>
<dbReference type="Pfam" id="PF03081">
    <property type="entry name" value="Exo70_C"/>
    <property type="match status" value="1"/>
</dbReference>